<comment type="subcellular location">
    <subcellularLocation>
        <location evidence="1">Membrane</location>
        <topology evidence="1">Multi-pass membrane protein</topology>
    </subcellularLocation>
</comment>
<proteinExistence type="inferred from homology"/>
<dbReference type="OrthoDB" id="422827at2759"/>
<name>A0A1I7RUU1_BURXY</name>
<evidence type="ECO:0000313" key="15">
    <source>
        <dbReference type="WBParaSite" id="BXY_0450100.1"/>
    </source>
</evidence>
<comment type="similarity">
    <text evidence="2">Belongs to the sphingomyelin synthase family.</text>
</comment>
<keyword evidence="14" id="KW-1185">Reference proteome</keyword>
<accession>A0A1I7RUU1</accession>
<evidence type="ECO:0000259" key="10">
    <source>
        <dbReference type="Pfam" id="PF14360"/>
    </source>
</evidence>
<reference evidence="15" key="1">
    <citation type="submission" date="2016-11" db="UniProtKB">
        <authorList>
            <consortium name="WormBaseParasite"/>
        </authorList>
    </citation>
    <scope>IDENTIFICATION</scope>
</reference>
<dbReference type="Proteomes" id="UP000659654">
    <property type="component" value="Unassembled WGS sequence"/>
</dbReference>
<dbReference type="GO" id="GO:0033188">
    <property type="term" value="F:sphingomyelin synthase activity"/>
    <property type="evidence" value="ECO:0007669"/>
    <property type="project" value="TreeGrafter"/>
</dbReference>
<feature type="transmembrane region" description="Helical" evidence="9">
    <location>
        <begin position="159"/>
        <end position="176"/>
    </location>
</feature>
<evidence type="ECO:0000256" key="7">
    <source>
        <dbReference type="ARBA" id="ARBA00023098"/>
    </source>
</evidence>
<evidence type="ECO:0000256" key="2">
    <source>
        <dbReference type="ARBA" id="ARBA00005441"/>
    </source>
</evidence>
<evidence type="ECO:0000256" key="1">
    <source>
        <dbReference type="ARBA" id="ARBA00004141"/>
    </source>
</evidence>
<dbReference type="InterPro" id="IPR025749">
    <property type="entry name" value="Sphingomyelin_synth-like_dom"/>
</dbReference>
<gene>
    <name evidence="11" type="ORF">BXYJ_LOCUS5893</name>
</gene>
<dbReference type="GO" id="GO:0006686">
    <property type="term" value="P:sphingomyelin biosynthetic process"/>
    <property type="evidence" value="ECO:0007669"/>
    <property type="project" value="TreeGrafter"/>
</dbReference>
<keyword evidence="3" id="KW-0808">Transferase</keyword>
<dbReference type="Proteomes" id="UP000095284">
    <property type="component" value="Unplaced"/>
</dbReference>
<reference evidence="12" key="2">
    <citation type="submission" date="2020-08" db="EMBL/GenBank/DDBJ databases">
        <authorList>
            <person name="Kikuchi T."/>
        </authorList>
    </citation>
    <scope>NUCLEOTIDE SEQUENCE</scope>
    <source>
        <strain evidence="11">Ka4C1</strain>
    </source>
</reference>
<dbReference type="WBParaSite" id="BXY_0450100.1">
    <property type="protein sequence ID" value="BXY_0450100.1"/>
    <property type="gene ID" value="BXY_0450100"/>
</dbReference>
<feature type="transmembrane region" description="Helical" evidence="9">
    <location>
        <begin position="88"/>
        <end position="108"/>
    </location>
</feature>
<dbReference type="eggNOG" id="KOG3058">
    <property type="taxonomic scope" value="Eukaryota"/>
</dbReference>
<dbReference type="PANTHER" id="PTHR21290:SF34">
    <property type="entry name" value="PHOSPHATIDYLCHOLINE:CERAMIDE CHOLINEPHOSPHOTRANSFERASE 3-RELATED"/>
    <property type="match status" value="1"/>
</dbReference>
<dbReference type="InterPro" id="IPR045221">
    <property type="entry name" value="Sphingomyelin_synth-like"/>
</dbReference>
<evidence type="ECO:0000256" key="8">
    <source>
        <dbReference type="ARBA" id="ARBA00023136"/>
    </source>
</evidence>
<keyword evidence="7" id="KW-0443">Lipid metabolism</keyword>
<keyword evidence="5" id="KW-0746">Sphingolipid metabolism</keyword>
<dbReference type="AlphaFoldDB" id="A0A1I7RUU1"/>
<dbReference type="EMBL" id="CAJFCV020000003">
    <property type="protein sequence ID" value="CAG9105451.1"/>
    <property type="molecule type" value="Genomic_DNA"/>
</dbReference>
<organism evidence="13 15">
    <name type="scientific">Bursaphelenchus xylophilus</name>
    <name type="common">Pinewood nematode worm</name>
    <name type="synonym">Aphelenchoides xylophilus</name>
    <dbReference type="NCBI Taxonomy" id="6326"/>
    <lineage>
        <taxon>Eukaryota</taxon>
        <taxon>Metazoa</taxon>
        <taxon>Ecdysozoa</taxon>
        <taxon>Nematoda</taxon>
        <taxon>Chromadorea</taxon>
        <taxon>Rhabditida</taxon>
        <taxon>Tylenchina</taxon>
        <taxon>Tylenchomorpha</taxon>
        <taxon>Aphelenchoidea</taxon>
        <taxon>Aphelenchoididae</taxon>
        <taxon>Bursaphelenchus</taxon>
    </lineage>
</organism>
<dbReference type="EMBL" id="CAJFDI010000003">
    <property type="protein sequence ID" value="CAD5219867.1"/>
    <property type="molecule type" value="Genomic_DNA"/>
</dbReference>
<sequence length="316" mass="36954">MRSEVPWEPLKLLTVLFFAILSATANWAALSYIHDFVDLSPLPDVISYWIPQQSWTAFYGDWAAGICGFCLLILIILHQHRFVIFRRFLYIASWLYAMRAITILATRLPPPFEDGVVKCRMQIQNATHRHLELYWHRFVEQAATFGLQDTNKPILCGDLLFSGHTIIMVLSALMVRHYIPKKYYFISHITSLISVVGVICMLISRNTYTVDVIVAYWLASFVFTLYHSVIEVDRSIRTEGVSYWLWFAQITEWLERNVHHDCFENKFVFPVDLTIRPTNEEIEELGREIEAREKAIRESEQVKKMSRGEENLEVNL</sequence>
<evidence type="ECO:0000256" key="5">
    <source>
        <dbReference type="ARBA" id="ARBA00022919"/>
    </source>
</evidence>
<dbReference type="Proteomes" id="UP000582659">
    <property type="component" value="Unassembled WGS sequence"/>
</dbReference>
<feature type="transmembrane region" description="Helical" evidence="9">
    <location>
        <begin position="183"/>
        <end position="204"/>
    </location>
</feature>
<feature type="transmembrane region" description="Helical" evidence="9">
    <location>
        <begin position="210"/>
        <end position="229"/>
    </location>
</feature>
<keyword evidence="6 9" id="KW-1133">Transmembrane helix</keyword>
<evidence type="ECO:0000313" key="11">
    <source>
        <dbReference type="EMBL" id="CAD5219867.1"/>
    </source>
</evidence>
<dbReference type="GO" id="GO:0005789">
    <property type="term" value="C:endoplasmic reticulum membrane"/>
    <property type="evidence" value="ECO:0007669"/>
    <property type="project" value="TreeGrafter"/>
</dbReference>
<evidence type="ECO:0000256" key="3">
    <source>
        <dbReference type="ARBA" id="ARBA00022679"/>
    </source>
</evidence>
<dbReference type="GO" id="GO:0000139">
    <property type="term" value="C:Golgi membrane"/>
    <property type="evidence" value="ECO:0007669"/>
    <property type="project" value="TreeGrafter"/>
</dbReference>
<dbReference type="Pfam" id="PF14360">
    <property type="entry name" value="PAP2_C"/>
    <property type="match status" value="1"/>
</dbReference>
<evidence type="ECO:0000256" key="9">
    <source>
        <dbReference type="SAM" id="Phobius"/>
    </source>
</evidence>
<dbReference type="PANTHER" id="PTHR21290">
    <property type="entry name" value="SPHINGOMYELIN SYNTHETASE"/>
    <property type="match status" value="1"/>
</dbReference>
<dbReference type="GO" id="GO:0047493">
    <property type="term" value="F:ceramide cholinephosphotransferase activity"/>
    <property type="evidence" value="ECO:0007669"/>
    <property type="project" value="TreeGrafter"/>
</dbReference>
<feature type="transmembrane region" description="Helical" evidence="9">
    <location>
        <begin position="55"/>
        <end position="76"/>
    </location>
</feature>
<dbReference type="GO" id="GO:0046513">
    <property type="term" value="P:ceramide biosynthetic process"/>
    <property type="evidence" value="ECO:0007669"/>
    <property type="project" value="TreeGrafter"/>
</dbReference>
<evidence type="ECO:0000313" key="12">
    <source>
        <dbReference type="EMBL" id="CAG9105451.1"/>
    </source>
</evidence>
<keyword evidence="4 9" id="KW-0812">Transmembrane</keyword>
<evidence type="ECO:0000313" key="14">
    <source>
        <dbReference type="Proteomes" id="UP000659654"/>
    </source>
</evidence>
<dbReference type="SMR" id="A0A1I7RUU1"/>
<keyword evidence="8 9" id="KW-0472">Membrane</keyword>
<protein>
    <submittedName>
        <fullName evidence="11">(pine wood nematode) hypothetical protein</fullName>
    </submittedName>
    <submittedName>
        <fullName evidence="15">PAP2_C domain-containing protein</fullName>
    </submittedName>
</protein>
<dbReference type="GO" id="GO:0005886">
    <property type="term" value="C:plasma membrane"/>
    <property type="evidence" value="ECO:0007669"/>
    <property type="project" value="TreeGrafter"/>
</dbReference>
<evidence type="ECO:0000256" key="6">
    <source>
        <dbReference type="ARBA" id="ARBA00022989"/>
    </source>
</evidence>
<feature type="domain" description="Sphingomyelin synthase-like" evidence="10">
    <location>
        <begin position="156"/>
        <end position="228"/>
    </location>
</feature>
<evidence type="ECO:0000256" key="4">
    <source>
        <dbReference type="ARBA" id="ARBA00022692"/>
    </source>
</evidence>
<evidence type="ECO:0000313" key="13">
    <source>
        <dbReference type="Proteomes" id="UP000095284"/>
    </source>
</evidence>